<evidence type="ECO:0000256" key="5">
    <source>
        <dbReference type="ARBA" id="ARBA00022840"/>
    </source>
</evidence>
<dbReference type="InterPro" id="IPR012094">
    <property type="entry name" value="tRNA_Ile_lys_synt"/>
</dbReference>
<dbReference type="EC" id="6.3.4.19" evidence="7"/>
<dbReference type="Gene3D" id="1.20.59.20">
    <property type="match status" value="1"/>
</dbReference>
<dbReference type="AlphaFoldDB" id="A0A2A9D1R8"/>
<keyword evidence="1 7" id="KW-0963">Cytoplasm</keyword>
<organism evidence="10 11">
    <name type="scientific">Serinibacter salmoneus</name>
    <dbReference type="NCBI Taxonomy" id="556530"/>
    <lineage>
        <taxon>Bacteria</taxon>
        <taxon>Bacillati</taxon>
        <taxon>Actinomycetota</taxon>
        <taxon>Actinomycetes</taxon>
        <taxon>Micrococcales</taxon>
        <taxon>Beutenbergiaceae</taxon>
        <taxon>Serinibacter</taxon>
    </lineage>
</organism>
<evidence type="ECO:0000256" key="2">
    <source>
        <dbReference type="ARBA" id="ARBA00022598"/>
    </source>
</evidence>
<dbReference type="InterPro" id="IPR012795">
    <property type="entry name" value="tRNA_Ile_lys_synt_N"/>
</dbReference>
<dbReference type="GO" id="GO:0005737">
    <property type="term" value="C:cytoplasm"/>
    <property type="evidence" value="ECO:0007669"/>
    <property type="project" value="UniProtKB-SubCell"/>
</dbReference>
<comment type="similarity">
    <text evidence="7">Belongs to the tRNA(Ile)-lysidine synthase family.</text>
</comment>
<dbReference type="OrthoDB" id="5244702at2"/>
<feature type="domain" description="tRNA(Ile)-lysidine/2-thiocytidine synthase N-terminal" evidence="8">
    <location>
        <begin position="28"/>
        <end position="192"/>
    </location>
</feature>
<protein>
    <recommendedName>
        <fullName evidence="7">tRNA(Ile)-lysidine synthase</fullName>
        <ecNumber evidence="7">6.3.4.19</ecNumber>
    </recommendedName>
    <alternativeName>
        <fullName evidence="7">tRNA(Ile)-2-lysyl-cytidine synthase</fullName>
    </alternativeName>
    <alternativeName>
        <fullName evidence="7">tRNA(Ile)-lysidine synthetase</fullName>
    </alternativeName>
</protein>
<dbReference type="HAMAP" id="MF_01161">
    <property type="entry name" value="tRNA_Ile_lys_synt"/>
    <property type="match status" value="1"/>
</dbReference>
<accession>A0A2A9D1R8</accession>
<proteinExistence type="inferred from homology"/>
<dbReference type="NCBIfam" id="TIGR02432">
    <property type="entry name" value="lysidine_TilS_N"/>
    <property type="match status" value="1"/>
</dbReference>
<reference evidence="10 11" key="1">
    <citation type="submission" date="2017-10" db="EMBL/GenBank/DDBJ databases">
        <title>Sequencing the genomes of 1000 actinobacteria strains.</title>
        <authorList>
            <person name="Klenk H.-P."/>
        </authorList>
    </citation>
    <scope>NUCLEOTIDE SEQUENCE [LARGE SCALE GENOMIC DNA]</scope>
    <source>
        <strain evidence="10 11">DSM 21801</strain>
    </source>
</reference>
<dbReference type="PANTHER" id="PTHR43033">
    <property type="entry name" value="TRNA(ILE)-LYSIDINE SYNTHASE-RELATED"/>
    <property type="match status" value="1"/>
</dbReference>
<evidence type="ECO:0000313" key="10">
    <source>
        <dbReference type="EMBL" id="PFG20614.1"/>
    </source>
</evidence>
<evidence type="ECO:0000256" key="1">
    <source>
        <dbReference type="ARBA" id="ARBA00022490"/>
    </source>
</evidence>
<dbReference type="PANTHER" id="PTHR43033:SF1">
    <property type="entry name" value="TRNA(ILE)-LYSIDINE SYNTHASE-RELATED"/>
    <property type="match status" value="1"/>
</dbReference>
<evidence type="ECO:0000259" key="9">
    <source>
        <dbReference type="Pfam" id="PF09179"/>
    </source>
</evidence>
<keyword evidence="2 7" id="KW-0436">Ligase</keyword>
<comment type="domain">
    <text evidence="7">The N-terminal region contains the highly conserved SGGXDS motif, predicted to be a P-loop motif involved in ATP binding.</text>
</comment>
<dbReference type="SUPFAM" id="SSF82829">
    <property type="entry name" value="MesJ substrate recognition domain-like"/>
    <property type="match status" value="1"/>
</dbReference>
<keyword evidence="4 7" id="KW-0547">Nucleotide-binding</keyword>
<dbReference type="GO" id="GO:0032267">
    <property type="term" value="F:tRNA(Ile)-lysidine synthase activity"/>
    <property type="evidence" value="ECO:0007669"/>
    <property type="project" value="UniProtKB-EC"/>
</dbReference>
<dbReference type="Gene3D" id="3.40.50.620">
    <property type="entry name" value="HUPs"/>
    <property type="match status" value="1"/>
</dbReference>
<keyword evidence="11" id="KW-1185">Reference proteome</keyword>
<evidence type="ECO:0000256" key="4">
    <source>
        <dbReference type="ARBA" id="ARBA00022741"/>
    </source>
</evidence>
<dbReference type="InterPro" id="IPR011063">
    <property type="entry name" value="TilS/TtcA_N"/>
</dbReference>
<name>A0A2A9D1R8_9MICO</name>
<dbReference type="Pfam" id="PF09179">
    <property type="entry name" value="TilS"/>
    <property type="match status" value="1"/>
</dbReference>
<dbReference type="InterPro" id="IPR015262">
    <property type="entry name" value="tRNA_Ile_lys_synt_subst-bd"/>
</dbReference>
<evidence type="ECO:0000259" key="8">
    <source>
        <dbReference type="Pfam" id="PF01171"/>
    </source>
</evidence>
<comment type="subcellular location">
    <subcellularLocation>
        <location evidence="7">Cytoplasm</location>
    </subcellularLocation>
</comment>
<dbReference type="CDD" id="cd01992">
    <property type="entry name" value="TilS_N"/>
    <property type="match status" value="1"/>
</dbReference>
<dbReference type="Proteomes" id="UP000224915">
    <property type="component" value="Unassembled WGS sequence"/>
</dbReference>
<sequence>MNAPHPAVARTRLAVRRTLGDLAPDAVVIVGFSGGADSLGLLAAAAHEAPRLGLTVRSATIDHGLLPDSAQIAERAAALSAAIGVSPLVRRVSPNATGGVESGAREARYRALDAVAEEVGAAVVLLGHTMDDQAETVLMRLARGSGARSLAAIPSVRGHYRRPLLGLRRAQLRDACRALGLTWWDDPGNATDGPLRRADGEALPRAAIREEVMPALRRALGADPTPSLARTADALREDNDLLELLAGATLESAREGEGLQVAVLAEAARPLRTRALHQWLVERGSPPRALARSHVLAVEALVFAWHGQGPISVPGGLRVGRHGPSLAVLPPVCQA</sequence>
<dbReference type="EMBL" id="PDJD01000001">
    <property type="protein sequence ID" value="PFG20614.1"/>
    <property type="molecule type" value="Genomic_DNA"/>
</dbReference>
<dbReference type="GO" id="GO:0005524">
    <property type="term" value="F:ATP binding"/>
    <property type="evidence" value="ECO:0007669"/>
    <property type="project" value="UniProtKB-UniRule"/>
</dbReference>
<feature type="binding site" evidence="7">
    <location>
        <begin position="33"/>
        <end position="38"/>
    </location>
    <ligand>
        <name>ATP</name>
        <dbReference type="ChEBI" id="CHEBI:30616"/>
    </ligand>
</feature>
<keyword evidence="5 7" id="KW-0067">ATP-binding</keyword>
<keyword evidence="3 7" id="KW-0819">tRNA processing</keyword>
<evidence type="ECO:0000256" key="7">
    <source>
        <dbReference type="HAMAP-Rule" id="MF_01161"/>
    </source>
</evidence>
<comment type="catalytic activity">
    <reaction evidence="6 7">
        <text>cytidine(34) in tRNA(Ile2) + L-lysine + ATP = lysidine(34) in tRNA(Ile2) + AMP + diphosphate + H(+)</text>
        <dbReference type="Rhea" id="RHEA:43744"/>
        <dbReference type="Rhea" id="RHEA-COMP:10625"/>
        <dbReference type="Rhea" id="RHEA-COMP:10670"/>
        <dbReference type="ChEBI" id="CHEBI:15378"/>
        <dbReference type="ChEBI" id="CHEBI:30616"/>
        <dbReference type="ChEBI" id="CHEBI:32551"/>
        <dbReference type="ChEBI" id="CHEBI:33019"/>
        <dbReference type="ChEBI" id="CHEBI:82748"/>
        <dbReference type="ChEBI" id="CHEBI:83665"/>
        <dbReference type="ChEBI" id="CHEBI:456215"/>
        <dbReference type="EC" id="6.3.4.19"/>
    </reaction>
</comment>
<dbReference type="GO" id="GO:0006400">
    <property type="term" value="P:tRNA modification"/>
    <property type="evidence" value="ECO:0007669"/>
    <property type="project" value="UniProtKB-UniRule"/>
</dbReference>
<dbReference type="Pfam" id="PF01171">
    <property type="entry name" value="ATP_bind_3"/>
    <property type="match status" value="1"/>
</dbReference>
<comment type="function">
    <text evidence="7">Ligates lysine onto the cytidine present at position 34 of the AUA codon-specific tRNA(Ile) that contains the anticodon CAU, in an ATP-dependent manner. Cytidine is converted to lysidine, thus changing the amino acid specificity of the tRNA from methionine to isoleucine.</text>
</comment>
<dbReference type="InterPro" id="IPR014729">
    <property type="entry name" value="Rossmann-like_a/b/a_fold"/>
</dbReference>
<evidence type="ECO:0000256" key="6">
    <source>
        <dbReference type="ARBA" id="ARBA00048539"/>
    </source>
</evidence>
<evidence type="ECO:0000313" key="11">
    <source>
        <dbReference type="Proteomes" id="UP000224915"/>
    </source>
</evidence>
<dbReference type="RefSeq" id="WP_098469557.1">
    <property type="nucleotide sequence ID" value="NZ_PDJD01000001.1"/>
</dbReference>
<dbReference type="SUPFAM" id="SSF52402">
    <property type="entry name" value="Adenine nucleotide alpha hydrolases-like"/>
    <property type="match status" value="1"/>
</dbReference>
<gene>
    <name evidence="7" type="primary">tilS</name>
    <name evidence="10" type="ORF">ATL40_2221</name>
</gene>
<feature type="domain" description="tRNA(Ile)-lysidine synthase substrate-binding" evidence="9">
    <location>
        <begin position="259"/>
        <end position="319"/>
    </location>
</feature>
<comment type="caution">
    <text evidence="10">The sequence shown here is derived from an EMBL/GenBank/DDBJ whole genome shotgun (WGS) entry which is preliminary data.</text>
</comment>
<evidence type="ECO:0000256" key="3">
    <source>
        <dbReference type="ARBA" id="ARBA00022694"/>
    </source>
</evidence>